<accession>A0A382SRK0</accession>
<dbReference type="SUPFAM" id="SSF49503">
    <property type="entry name" value="Cupredoxins"/>
    <property type="match status" value="1"/>
</dbReference>
<evidence type="ECO:0008006" key="2">
    <source>
        <dbReference type="Google" id="ProtNLM"/>
    </source>
</evidence>
<protein>
    <recommendedName>
        <fullName evidence="2">Plastocyanin-like domain-containing protein</fullName>
    </recommendedName>
</protein>
<dbReference type="EMBL" id="UINC01130445">
    <property type="protein sequence ID" value="SVD11511.1"/>
    <property type="molecule type" value="Genomic_DNA"/>
</dbReference>
<sequence length="138" mass="15385">MVSERRRRRYLVENELSRRDYLRSKGGLVITAMLTLFSPQTVGAQQAQRRIFSLTVSQGQVAAKIRTIKVLEGDLVELHWIADEKLTLHLHGYDVTLKLLAGEPGTMGFTAHAAGRYPVAIRRSTDHKKGGHHGSAVL</sequence>
<dbReference type="AlphaFoldDB" id="A0A382SRK0"/>
<evidence type="ECO:0000313" key="1">
    <source>
        <dbReference type="EMBL" id="SVD11511.1"/>
    </source>
</evidence>
<name>A0A382SRK0_9ZZZZ</name>
<dbReference type="InterPro" id="IPR008972">
    <property type="entry name" value="Cupredoxin"/>
</dbReference>
<proteinExistence type="predicted"/>
<reference evidence="1" key="1">
    <citation type="submission" date="2018-05" db="EMBL/GenBank/DDBJ databases">
        <authorList>
            <person name="Lanie J.A."/>
            <person name="Ng W.-L."/>
            <person name="Kazmierczak K.M."/>
            <person name="Andrzejewski T.M."/>
            <person name="Davidsen T.M."/>
            <person name="Wayne K.J."/>
            <person name="Tettelin H."/>
            <person name="Glass J.I."/>
            <person name="Rusch D."/>
            <person name="Podicherti R."/>
            <person name="Tsui H.-C.T."/>
            <person name="Winkler M.E."/>
        </authorList>
    </citation>
    <scope>NUCLEOTIDE SEQUENCE</scope>
</reference>
<organism evidence="1">
    <name type="scientific">marine metagenome</name>
    <dbReference type="NCBI Taxonomy" id="408172"/>
    <lineage>
        <taxon>unclassified sequences</taxon>
        <taxon>metagenomes</taxon>
        <taxon>ecological metagenomes</taxon>
    </lineage>
</organism>
<feature type="non-terminal residue" evidence="1">
    <location>
        <position position="138"/>
    </location>
</feature>
<gene>
    <name evidence="1" type="ORF">METZ01_LOCUS364365</name>
</gene>
<dbReference type="Gene3D" id="2.60.40.420">
    <property type="entry name" value="Cupredoxins - blue copper proteins"/>
    <property type="match status" value="1"/>
</dbReference>